<sequence>MSTLRTPVVPAAASLTRRRAAGDPATDASDATSGIGCVRVDTNHNPRHRSFDGRRRAYSEWRASPRRSAVNSLDSAVRGSVIHRSVATEQSRPATAGWQKVHRVTRQDLPRDHPVHYEVVVLGVIPKTDRALQTRRREKLPVEANSDIPVVILCGGQGTRIREVSERLPKGMVEIGGRPILWHIMKLYSHFGYRRFILCLGYKGWEIKQFFLDYRAHTSDFTLSLSQGDHQPQFRNGVADENWEITFAETGLAAGTGARLRRIRHYIDTPRFMVTYGDGVSAVDIHNLIQVHEAGGRMGTVTGVHPTSKFGEMQVDGNVVAEFNEKPTQVNGWVSGGYFVFERAFLDDYLNDDEGLFLESEPLQKLARNQQLTVNRHEGFWAAMDTYKDYEWLNTYWDTGNAPWKVWGDGTRW</sequence>
<keyword evidence="3" id="KW-0548">Nucleotidyltransferase</keyword>
<evidence type="ECO:0000259" key="2">
    <source>
        <dbReference type="Pfam" id="PF00483"/>
    </source>
</evidence>
<evidence type="ECO:0000256" key="1">
    <source>
        <dbReference type="SAM" id="MobiDB-lite"/>
    </source>
</evidence>
<dbReference type="PANTHER" id="PTHR47183">
    <property type="entry name" value="GLUCOSE-1-PHOSPHATE CYTIDYLYLTRANSFERASE-RELATED"/>
    <property type="match status" value="1"/>
</dbReference>
<dbReference type="EMBL" id="JAAXKY010000084">
    <property type="protein sequence ID" value="NMH79988.1"/>
    <property type="molecule type" value="Genomic_DNA"/>
</dbReference>
<evidence type="ECO:0000313" key="4">
    <source>
        <dbReference type="Proteomes" id="UP001296706"/>
    </source>
</evidence>
<dbReference type="InterPro" id="IPR005835">
    <property type="entry name" value="NTP_transferase_dom"/>
</dbReference>
<feature type="region of interest" description="Disordered" evidence="1">
    <location>
        <begin position="15"/>
        <end position="41"/>
    </location>
</feature>
<reference evidence="3 4" key="1">
    <citation type="submission" date="2020-04" db="EMBL/GenBank/DDBJ databases">
        <authorList>
            <person name="Klaysubun C."/>
            <person name="Duangmal K."/>
            <person name="Lipun K."/>
        </authorList>
    </citation>
    <scope>NUCLEOTIDE SEQUENCE [LARGE SCALE GENOMIC DNA]</scope>
    <source>
        <strain evidence="3 4">JCM 11839</strain>
    </source>
</reference>
<feature type="domain" description="Nucleotidyl transferase" evidence="2">
    <location>
        <begin position="151"/>
        <end position="375"/>
    </location>
</feature>
<dbReference type="GO" id="GO:0016779">
    <property type="term" value="F:nucleotidyltransferase activity"/>
    <property type="evidence" value="ECO:0007669"/>
    <property type="project" value="UniProtKB-KW"/>
</dbReference>
<dbReference type="Proteomes" id="UP001296706">
    <property type="component" value="Unassembled WGS sequence"/>
</dbReference>
<dbReference type="InterPro" id="IPR013446">
    <property type="entry name" value="G1P_cyt_trans-like"/>
</dbReference>
<organism evidence="3 4">
    <name type="scientific">Pseudonocardia xinjiangensis</name>
    <dbReference type="NCBI Taxonomy" id="75289"/>
    <lineage>
        <taxon>Bacteria</taxon>
        <taxon>Bacillati</taxon>
        <taxon>Actinomycetota</taxon>
        <taxon>Actinomycetes</taxon>
        <taxon>Pseudonocardiales</taxon>
        <taxon>Pseudonocardiaceae</taxon>
        <taxon>Pseudonocardia</taxon>
    </lineage>
</organism>
<dbReference type="SUPFAM" id="SSF53448">
    <property type="entry name" value="Nucleotide-diphospho-sugar transferases"/>
    <property type="match status" value="1"/>
</dbReference>
<dbReference type="PANTHER" id="PTHR47183:SF3">
    <property type="entry name" value="TRANSFERASE"/>
    <property type="match status" value="1"/>
</dbReference>
<protein>
    <submittedName>
        <fullName evidence="3">Glucose-1-phosphate cytidylyltransferase</fullName>
    </submittedName>
</protein>
<name>A0ABX1RL70_9PSEU</name>
<evidence type="ECO:0000313" key="3">
    <source>
        <dbReference type="EMBL" id="NMH79988.1"/>
    </source>
</evidence>
<dbReference type="Gene3D" id="3.90.550.10">
    <property type="entry name" value="Spore Coat Polysaccharide Biosynthesis Protein SpsA, Chain A"/>
    <property type="match status" value="1"/>
</dbReference>
<gene>
    <name evidence="3" type="ORF">HF577_23200</name>
</gene>
<keyword evidence="4" id="KW-1185">Reference proteome</keyword>
<keyword evidence="3" id="KW-0808">Transferase</keyword>
<proteinExistence type="predicted"/>
<accession>A0ABX1RL70</accession>
<dbReference type="InterPro" id="IPR029044">
    <property type="entry name" value="Nucleotide-diphossugar_trans"/>
</dbReference>
<dbReference type="CDD" id="cd02524">
    <property type="entry name" value="G1P_cytidylyltransferase"/>
    <property type="match status" value="1"/>
</dbReference>
<comment type="caution">
    <text evidence="3">The sequence shown here is derived from an EMBL/GenBank/DDBJ whole genome shotgun (WGS) entry which is preliminary data.</text>
</comment>
<dbReference type="Pfam" id="PF00483">
    <property type="entry name" value="NTP_transferase"/>
    <property type="match status" value="1"/>
</dbReference>